<sequence length="916" mass="101005">MFSGKCTSAARLDGKTAIVTGSNTGIGKVTAKEFYRIGAKVIVACRDVKKAEQAVSEIVADVKGDNLGQLVVEELDLASFASIKRCAKNILQKEKNIHLLVNNAGVMACPKGKTQDGFETQFGVNHLGHFLFTSLLLPRIRNSTPARIVNVSSMAHTRGVINFEDINYDANYSALVAYSQSKLANVLFSKELSKRLDGTGVHVYSLHPGIVQTELGRTIDQVYFPGMRFLARFFLYPWIKTPEQGAQTTLHCSIDEKAGEENGLYYSDCKVKEPSALAKDPELAKKLWDKSIEMVHRDVEIMFSNKCKSKARLDGKTAIVTGSNTGIGKVTAKEFYRLGAKVILACRDVKKAEQAVTEIKAEIQGDGLGQLIIEELDLASFASIKRCAKSVMTCPKGKTQDGFETQFGINHLGHFLFTLLLLPRIRSSAPALGSINFKDINHEKSYSPSTAYSQSKLANVLFSKELSRKLEGTGVHVYSLHPGIVRTELTRTLDQVYFPGMWFLGRIFLYPWVKNPKQGAQTTLYCSIDEKTEAETGLYYSDCKVKEPSSLARDPELAKKLWETSIEMVGLKDYDVFNCSGDELFLSNILYIIGTTDGVLFLNNGKCTSSARLDGKTTIVTGANTGIGKVTARQFYTLGAKVILACRDVRKAEQAVSEIVAEVKGDGLGQLIVEELDLASFASIKRCAKSILQKEKQIHLLVNNAGVMTCPKGKTQDGFETQFGVNHLGHFLFTSLLLPRIRNSTPARIINVSSMAHTRGSINFEDINSDKNYSAIAAYSQSKLANVLFTKELARRLEGTGVHVYSLHPGIVNTEIARTVDQVFFPGMWLLGRIILYPFVKTPEQGAQTTLHCSIDEKAGEETGLYYRHAKEPSALAKDPELAKKLWVKSMEMVGLNDYDMFNCSGDTLPEPLKNA</sequence>
<accession>A0A6G0TSA7</accession>
<evidence type="ECO:0000313" key="3">
    <source>
        <dbReference type="Proteomes" id="UP000475862"/>
    </source>
</evidence>
<dbReference type="PANTHER" id="PTHR43157">
    <property type="entry name" value="PHOSPHATIDYLINOSITOL-GLYCAN BIOSYNTHESIS CLASS F PROTEIN-RELATED"/>
    <property type="match status" value="1"/>
</dbReference>
<protein>
    <recommendedName>
        <fullName evidence="4">Retinol dehydrogenase 12</fullName>
    </recommendedName>
</protein>
<dbReference type="PRINTS" id="PR00081">
    <property type="entry name" value="GDHRDH"/>
</dbReference>
<gene>
    <name evidence="2" type="ORF">AGLY_005930</name>
</gene>
<keyword evidence="3" id="KW-1185">Reference proteome</keyword>
<dbReference type="OrthoDB" id="191139at2759"/>
<dbReference type="SUPFAM" id="SSF51735">
    <property type="entry name" value="NAD(P)-binding Rossmann-fold domains"/>
    <property type="match status" value="3"/>
</dbReference>
<dbReference type="AlphaFoldDB" id="A0A6G0TSA7"/>
<reference evidence="2 3" key="1">
    <citation type="submission" date="2019-08" db="EMBL/GenBank/DDBJ databases">
        <title>The genome of the soybean aphid Biotype 1, its phylome, world population structure and adaptation to the North American continent.</title>
        <authorList>
            <person name="Giordano R."/>
            <person name="Donthu R.K."/>
            <person name="Hernandez A.G."/>
            <person name="Wright C.L."/>
            <person name="Zimin A.V."/>
        </authorList>
    </citation>
    <scope>NUCLEOTIDE SEQUENCE [LARGE SCALE GENOMIC DNA]</scope>
    <source>
        <tissue evidence="2">Whole aphids</tissue>
    </source>
</reference>
<name>A0A6G0TSA7_APHGL</name>
<dbReference type="Gene3D" id="3.40.50.720">
    <property type="entry name" value="NAD(P)-binding Rossmann-like Domain"/>
    <property type="match status" value="3"/>
</dbReference>
<evidence type="ECO:0000256" key="1">
    <source>
        <dbReference type="ARBA" id="ARBA00023002"/>
    </source>
</evidence>
<dbReference type="PANTHER" id="PTHR43157:SF73">
    <property type="entry name" value="WW DOMAIN-CONTAINING OXIDOREDUCTASE-LIKE PROTEIN"/>
    <property type="match status" value="1"/>
</dbReference>
<dbReference type="Proteomes" id="UP000475862">
    <property type="component" value="Unassembled WGS sequence"/>
</dbReference>
<keyword evidence="1" id="KW-0560">Oxidoreductase</keyword>
<comment type="caution">
    <text evidence="2">The sequence shown here is derived from an EMBL/GenBank/DDBJ whole genome shotgun (WGS) entry which is preliminary data.</text>
</comment>
<organism evidence="2 3">
    <name type="scientific">Aphis glycines</name>
    <name type="common">Soybean aphid</name>
    <dbReference type="NCBI Taxonomy" id="307491"/>
    <lineage>
        <taxon>Eukaryota</taxon>
        <taxon>Metazoa</taxon>
        <taxon>Ecdysozoa</taxon>
        <taxon>Arthropoda</taxon>
        <taxon>Hexapoda</taxon>
        <taxon>Insecta</taxon>
        <taxon>Pterygota</taxon>
        <taxon>Neoptera</taxon>
        <taxon>Paraneoptera</taxon>
        <taxon>Hemiptera</taxon>
        <taxon>Sternorrhyncha</taxon>
        <taxon>Aphidomorpha</taxon>
        <taxon>Aphidoidea</taxon>
        <taxon>Aphididae</taxon>
        <taxon>Aphidini</taxon>
        <taxon>Aphis</taxon>
        <taxon>Aphis</taxon>
    </lineage>
</organism>
<dbReference type="GO" id="GO:0016491">
    <property type="term" value="F:oxidoreductase activity"/>
    <property type="evidence" value="ECO:0007669"/>
    <property type="project" value="UniProtKB-KW"/>
</dbReference>
<dbReference type="PRINTS" id="PR00080">
    <property type="entry name" value="SDRFAMILY"/>
</dbReference>
<proteinExistence type="predicted"/>
<evidence type="ECO:0008006" key="4">
    <source>
        <dbReference type="Google" id="ProtNLM"/>
    </source>
</evidence>
<dbReference type="InterPro" id="IPR002347">
    <property type="entry name" value="SDR_fam"/>
</dbReference>
<dbReference type="Pfam" id="PF00106">
    <property type="entry name" value="adh_short"/>
    <property type="match status" value="4"/>
</dbReference>
<evidence type="ECO:0000313" key="2">
    <source>
        <dbReference type="EMBL" id="KAE9537958.1"/>
    </source>
</evidence>
<dbReference type="InterPro" id="IPR036291">
    <property type="entry name" value="NAD(P)-bd_dom_sf"/>
</dbReference>
<dbReference type="EMBL" id="VYZN01000017">
    <property type="protein sequence ID" value="KAE9537958.1"/>
    <property type="molecule type" value="Genomic_DNA"/>
</dbReference>